<dbReference type="Proteomes" id="UP000182135">
    <property type="component" value="Unassembled WGS sequence"/>
</dbReference>
<dbReference type="AlphaFoldDB" id="A0A1I2KEX9"/>
<gene>
    <name evidence="1" type="ORF">SAMN04487885_105157</name>
</gene>
<evidence type="ECO:0000313" key="2">
    <source>
        <dbReference type="Proteomes" id="UP000182135"/>
    </source>
</evidence>
<evidence type="ECO:0000313" key="1">
    <source>
        <dbReference type="EMBL" id="SFF65585.1"/>
    </source>
</evidence>
<proteinExistence type="predicted"/>
<protein>
    <submittedName>
        <fullName evidence="1">Uncharacterized protein</fullName>
    </submittedName>
</protein>
<accession>A0A1I2KEX9</accession>
<keyword evidence="2" id="KW-1185">Reference proteome</keyword>
<organism evidence="1 2">
    <name type="scientific">Clostridium cadaveris</name>
    <dbReference type="NCBI Taxonomy" id="1529"/>
    <lineage>
        <taxon>Bacteria</taxon>
        <taxon>Bacillati</taxon>
        <taxon>Bacillota</taxon>
        <taxon>Clostridia</taxon>
        <taxon>Eubacteriales</taxon>
        <taxon>Clostridiaceae</taxon>
        <taxon>Clostridium</taxon>
    </lineage>
</organism>
<dbReference type="EMBL" id="FOOE01000005">
    <property type="protein sequence ID" value="SFF65585.1"/>
    <property type="molecule type" value="Genomic_DNA"/>
</dbReference>
<name>A0A1I2KEX9_9CLOT</name>
<reference evidence="1 2" key="1">
    <citation type="submission" date="2016-10" db="EMBL/GenBank/DDBJ databases">
        <authorList>
            <person name="de Groot N.N."/>
        </authorList>
    </citation>
    <scope>NUCLEOTIDE SEQUENCE [LARGE SCALE GENOMIC DNA]</scope>
    <source>
        <strain evidence="1 2">NLAE-zl-G419</strain>
    </source>
</reference>
<sequence>MEAGSSSIGSGGRIAYVTLNRLLTDGTFFLQNINLVV</sequence>